<dbReference type="RefSeq" id="WP_038908257.1">
    <property type="nucleotide sequence ID" value="NZ_CP040817.1"/>
</dbReference>
<gene>
    <name evidence="2" type="ORF">FGI21_05390</name>
</gene>
<reference evidence="2 3" key="1">
    <citation type="submission" date="2019-06" db="EMBL/GenBank/DDBJ databases">
        <title>Complete genome of Dickeya zeae PL65.</title>
        <authorList>
            <person name="Boluk G."/>
            <person name="Arif M."/>
        </authorList>
    </citation>
    <scope>NUCLEOTIDE SEQUENCE [LARGE SCALE GENOMIC DNA]</scope>
    <source>
        <strain evidence="2 3">PL65</strain>
    </source>
</reference>
<evidence type="ECO:0000313" key="3">
    <source>
        <dbReference type="Proteomes" id="UP000824976"/>
    </source>
</evidence>
<feature type="transmembrane region" description="Helical" evidence="1">
    <location>
        <begin position="99"/>
        <end position="117"/>
    </location>
</feature>
<keyword evidence="1" id="KW-1133">Transmembrane helix</keyword>
<keyword evidence="1" id="KW-0472">Membrane</keyword>
<evidence type="ECO:0000313" key="2">
    <source>
        <dbReference type="EMBL" id="QYM91353.1"/>
    </source>
</evidence>
<evidence type="ECO:0000256" key="1">
    <source>
        <dbReference type="SAM" id="Phobius"/>
    </source>
</evidence>
<organism evidence="2 3">
    <name type="scientific">Dickeya zeae</name>
    <dbReference type="NCBI Taxonomy" id="204042"/>
    <lineage>
        <taxon>Bacteria</taxon>
        <taxon>Pseudomonadati</taxon>
        <taxon>Pseudomonadota</taxon>
        <taxon>Gammaproteobacteria</taxon>
        <taxon>Enterobacterales</taxon>
        <taxon>Pectobacteriaceae</taxon>
        <taxon>Dickeya</taxon>
    </lineage>
</organism>
<dbReference type="Proteomes" id="UP000824976">
    <property type="component" value="Chromosome"/>
</dbReference>
<name>A0ABX8VVR5_9GAMM</name>
<accession>A0ABX8VVR5</accession>
<keyword evidence="3" id="KW-1185">Reference proteome</keyword>
<feature type="transmembrane region" description="Helical" evidence="1">
    <location>
        <begin position="36"/>
        <end position="56"/>
    </location>
</feature>
<protein>
    <submittedName>
        <fullName evidence="2">Uncharacterized protein</fullName>
    </submittedName>
</protein>
<feature type="transmembrane region" description="Helical" evidence="1">
    <location>
        <begin position="76"/>
        <end position="93"/>
    </location>
</feature>
<keyword evidence="1" id="KW-0812">Transmembrane</keyword>
<dbReference type="EMBL" id="CP040817">
    <property type="protein sequence ID" value="QYM91353.1"/>
    <property type="molecule type" value="Genomic_DNA"/>
</dbReference>
<feature type="transmembrane region" description="Helical" evidence="1">
    <location>
        <begin position="7"/>
        <end position="24"/>
    </location>
</feature>
<sequence>MRDWLRTLFFLSAFSPVLLTMAYVRYDMHGWRMDVLQLVIIGVLGTSIPFIIIKLIKSQGECLYIKAKKLESNDSMLLAFVFSYFSPIILKTADVSINTIMLILAIIGIILWLMSSLPSHPLLRVMRFKFYKIESSNGVVYTLISRRDIIDPKEINRVRKISRHMLIEDE</sequence>
<proteinExistence type="predicted"/>